<dbReference type="AlphaFoldDB" id="W9S7K1"/>
<dbReference type="EMBL" id="KE345862">
    <property type="protein sequence ID" value="EXC19405.1"/>
    <property type="molecule type" value="Genomic_DNA"/>
</dbReference>
<reference evidence="3" key="1">
    <citation type="submission" date="2013-01" db="EMBL/GenBank/DDBJ databases">
        <title>Draft Genome Sequence of a Mulberry Tree, Morus notabilis C.K. Schneid.</title>
        <authorList>
            <person name="He N."/>
            <person name="Zhao S."/>
        </authorList>
    </citation>
    <scope>NUCLEOTIDE SEQUENCE</scope>
</reference>
<feature type="compositionally biased region" description="Basic and acidic residues" evidence="1">
    <location>
        <begin position="11"/>
        <end position="21"/>
    </location>
</feature>
<feature type="region of interest" description="Disordered" evidence="1">
    <location>
        <begin position="61"/>
        <end position="89"/>
    </location>
</feature>
<evidence type="ECO:0000313" key="2">
    <source>
        <dbReference type="EMBL" id="EXC19405.1"/>
    </source>
</evidence>
<keyword evidence="3" id="KW-1185">Reference proteome</keyword>
<protein>
    <submittedName>
        <fullName evidence="2">Uncharacterized protein</fullName>
    </submittedName>
</protein>
<organism evidence="2 3">
    <name type="scientific">Morus notabilis</name>
    <dbReference type="NCBI Taxonomy" id="981085"/>
    <lineage>
        <taxon>Eukaryota</taxon>
        <taxon>Viridiplantae</taxon>
        <taxon>Streptophyta</taxon>
        <taxon>Embryophyta</taxon>
        <taxon>Tracheophyta</taxon>
        <taxon>Spermatophyta</taxon>
        <taxon>Magnoliopsida</taxon>
        <taxon>eudicotyledons</taxon>
        <taxon>Gunneridae</taxon>
        <taxon>Pentapetalae</taxon>
        <taxon>rosids</taxon>
        <taxon>fabids</taxon>
        <taxon>Rosales</taxon>
        <taxon>Moraceae</taxon>
        <taxon>Moreae</taxon>
        <taxon>Morus</taxon>
    </lineage>
</organism>
<evidence type="ECO:0000256" key="1">
    <source>
        <dbReference type="SAM" id="MobiDB-lite"/>
    </source>
</evidence>
<name>W9S7K1_9ROSA</name>
<dbReference type="Proteomes" id="UP000030645">
    <property type="component" value="Unassembled WGS sequence"/>
</dbReference>
<feature type="region of interest" description="Disordered" evidence="1">
    <location>
        <begin position="1"/>
        <end position="24"/>
    </location>
</feature>
<sequence>MKADQGNNPGDEGRTKIDSSKQKQWGSFRCVRTIPYKSVQTRTIPRNSIQSYNSVQSVMDMGNEGPVMRLGNESQERNGNEGLREKALT</sequence>
<feature type="compositionally biased region" description="Basic and acidic residues" evidence="1">
    <location>
        <begin position="74"/>
        <end position="89"/>
    </location>
</feature>
<gene>
    <name evidence="2" type="ORF">L484_004120</name>
</gene>
<proteinExistence type="predicted"/>
<evidence type="ECO:0000313" key="3">
    <source>
        <dbReference type="Proteomes" id="UP000030645"/>
    </source>
</evidence>
<accession>W9S7K1</accession>